<gene>
    <name evidence="2" type="ORF">SAMN05216275_10325</name>
</gene>
<accession>A0A1I3HUY8</accession>
<dbReference type="AlphaFoldDB" id="A0A1I3HUY8"/>
<evidence type="ECO:0000313" key="2">
    <source>
        <dbReference type="EMBL" id="SFI39534.1"/>
    </source>
</evidence>
<reference evidence="3" key="1">
    <citation type="submission" date="2016-10" db="EMBL/GenBank/DDBJ databases">
        <authorList>
            <person name="Varghese N."/>
            <person name="Submissions S."/>
        </authorList>
    </citation>
    <scope>NUCLEOTIDE SEQUENCE [LARGE SCALE GENOMIC DNA]</scope>
    <source>
        <strain evidence="3">CGMCC 4.2126</strain>
    </source>
</reference>
<keyword evidence="1" id="KW-0812">Transmembrane</keyword>
<name>A0A1I3HUY8_9ACTN</name>
<dbReference type="Proteomes" id="UP000199111">
    <property type="component" value="Unassembled WGS sequence"/>
</dbReference>
<protein>
    <submittedName>
        <fullName evidence="2">Uncharacterized protein</fullName>
    </submittedName>
</protein>
<feature type="transmembrane region" description="Helical" evidence="1">
    <location>
        <begin position="97"/>
        <end position="119"/>
    </location>
</feature>
<sequence length="296" mass="32475">MTEQAVASGLALLGVPPLPDLDAIDRHITELDGAAARHQALATESRQVLRLASANSGPAADAANAHVTGRDGTAATADDLAHRLSVTAGTLRSTRGVLVWVGGSLAGLGLLAVAAAVHAPQLLPRLRMLAARFSFRLREIIARIGALMRSMSTTLTNRRVDKIASRFHDRWRAPRKLSGNTYEPRVKTTTDSAWIKKHSTDQVDIANTRYRSLPADWQRENRESARIGVQLVDEARASGVNVRSERFMEEASSVVHDKWLARNGSWASEEQRRPYELLSQAEKEKDRDVIRTVLGI</sequence>
<keyword evidence="3" id="KW-1185">Reference proteome</keyword>
<keyword evidence="1" id="KW-1133">Transmembrane helix</keyword>
<dbReference type="Gene3D" id="1.10.490.160">
    <property type="match status" value="1"/>
</dbReference>
<organism evidence="2 3">
    <name type="scientific">Streptosporangium canum</name>
    <dbReference type="NCBI Taxonomy" id="324952"/>
    <lineage>
        <taxon>Bacteria</taxon>
        <taxon>Bacillati</taxon>
        <taxon>Actinomycetota</taxon>
        <taxon>Actinomycetes</taxon>
        <taxon>Streptosporangiales</taxon>
        <taxon>Streptosporangiaceae</taxon>
        <taxon>Streptosporangium</taxon>
    </lineage>
</organism>
<evidence type="ECO:0000313" key="3">
    <source>
        <dbReference type="Proteomes" id="UP000199111"/>
    </source>
</evidence>
<dbReference type="GeneID" id="96296802"/>
<evidence type="ECO:0000256" key="1">
    <source>
        <dbReference type="SAM" id="Phobius"/>
    </source>
</evidence>
<keyword evidence="1" id="KW-0472">Membrane</keyword>
<dbReference type="RefSeq" id="WP_143120804.1">
    <property type="nucleotide sequence ID" value="NZ_FOQY01000003.1"/>
</dbReference>
<proteinExistence type="predicted"/>
<dbReference type="EMBL" id="FOQY01000003">
    <property type="protein sequence ID" value="SFI39534.1"/>
    <property type="molecule type" value="Genomic_DNA"/>
</dbReference>